<dbReference type="GO" id="GO:0033179">
    <property type="term" value="C:proton-transporting V-type ATPase, V0 domain"/>
    <property type="evidence" value="ECO:0007669"/>
    <property type="project" value="InterPro"/>
</dbReference>
<feature type="transmembrane region" description="Helical" evidence="8">
    <location>
        <begin position="12"/>
        <end position="34"/>
    </location>
</feature>
<organism evidence="9">
    <name type="scientific">bioreactor metagenome</name>
    <dbReference type="NCBI Taxonomy" id="1076179"/>
    <lineage>
        <taxon>unclassified sequences</taxon>
        <taxon>metagenomes</taxon>
        <taxon>ecological metagenomes</taxon>
    </lineage>
</organism>
<proteinExistence type="inferred from homology"/>
<comment type="caution">
    <text evidence="9">The sequence shown here is derived from an EMBL/GenBank/DDBJ whole genome shotgun (WGS) entry which is preliminary data.</text>
</comment>
<evidence type="ECO:0000256" key="5">
    <source>
        <dbReference type="ARBA" id="ARBA00022989"/>
    </source>
</evidence>
<dbReference type="GO" id="GO:0051117">
    <property type="term" value="F:ATPase binding"/>
    <property type="evidence" value="ECO:0007669"/>
    <property type="project" value="TreeGrafter"/>
</dbReference>
<dbReference type="PANTHER" id="PTHR11629">
    <property type="entry name" value="VACUOLAR PROTON ATPASES"/>
    <property type="match status" value="1"/>
</dbReference>
<evidence type="ECO:0000256" key="8">
    <source>
        <dbReference type="SAM" id="Phobius"/>
    </source>
</evidence>
<dbReference type="GO" id="GO:0007035">
    <property type="term" value="P:vacuolar acidification"/>
    <property type="evidence" value="ECO:0007669"/>
    <property type="project" value="TreeGrafter"/>
</dbReference>
<evidence type="ECO:0000256" key="1">
    <source>
        <dbReference type="ARBA" id="ARBA00004141"/>
    </source>
</evidence>
<dbReference type="Pfam" id="PF01496">
    <property type="entry name" value="V_ATPase_I"/>
    <property type="match status" value="1"/>
</dbReference>
<dbReference type="PANTHER" id="PTHR11629:SF63">
    <property type="entry name" value="V-TYPE PROTON ATPASE SUBUNIT A"/>
    <property type="match status" value="1"/>
</dbReference>
<evidence type="ECO:0000256" key="3">
    <source>
        <dbReference type="ARBA" id="ARBA00022448"/>
    </source>
</evidence>
<feature type="transmembrane region" description="Helical" evidence="8">
    <location>
        <begin position="116"/>
        <end position="142"/>
    </location>
</feature>
<comment type="similarity">
    <text evidence="2">Belongs to the V-ATPase 116 kDa subunit family.</text>
</comment>
<keyword evidence="7 8" id="KW-0472">Membrane</keyword>
<accession>A0A645HML0</accession>
<sequence length="180" mass="19293">MALAAYRMIRQGHLLDAIFDVGSWYLVFAGIGLYALKVPVGLYVIIAGALLLVLTGGRNSPNLFGKITGGLGSLYGITGYLSDVLSYARIMALGLSGAVIGQVMNQLGAMGGNGFLGLILFMVVFILGHTFNLAISLLGAYVHTSRLQYIEFFGKFFEGGGRAFRPLVNNTNYVTIIKED</sequence>
<protein>
    <recommendedName>
        <fullName evidence="10">V-type ATP synthase subunit I</fullName>
    </recommendedName>
</protein>
<reference evidence="9" key="1">
    <citation type="submission" date="2019-08" db="EMBL/GenBank/DDBJ databases">
        <authorList>
            <person name="Kucharzyk K."/>
            <person name="Murdoch R.W."/>
            <person name="Higgins S."/>
            <person name="Loffler F."/>
        </authorList>
    </citation>
    <scope>NUCLEOTIDE SEQUENCE</scope>
</reference>
<keyword evidence="4 8" id="KW-0812">Transmembrane</keyword>
<dbReference type="InterPro" id="IPR002490">
    <property type="entry name" value="V-ATPase_116kDa_su"/>
</dbReference>
<keyword evidence="5 8" id="KW-1133">Transmembrane helix</keyword>
<evidence type="ECO:0000256" key="2">
    <source>
        <dbReference type="ARBA" id="ARBA00009904"/>
    </source>
</evidence>
<gene>
    <name evidence="9" type="ORF">SDC9_187827</name>
</gene>
<evidence type="ECO:0000313" key="9">
    <source>
        <dbReference type="EMBL" id="MPN40291.1"/>
    </source>
</evidence>
<dbReference type="AlphaFoldDB" id="A0A645HML0"/>
<dbReference type="GO" id="GO:0046961">
    <property type="term" value="F:proton-transporting ATPase activity, rotational mechanism"/>
    <property type="evidence" value="ECO:0007669"/>
    <property type="project" value="InterPro"/>
</dbReference>
<dbReference type="GO" id="GO:0016471">
    <property type="term" value="C:vacuolar proton-transporting V-type ATPase complex"/>
    <property type="evidence" value="ECO:0007669"/>
    <property type="project" value="TreeGrafter"/>
</dbReference>
<feature type="transmembrane region" description="Helical" evidence="8">
    <location>
        <begin position="40"/>
        <end position="56"/>
    </location>
</feature>
<keyword evidence="6" id="KW-0406">Ion transport</keyword>
<evidence type="ECO:0000256" key="7">
    <source>
        <dbReference type="ARBA" id="ARBA00023136"/>
    </source>
</evidence>
<dbReference type="EMBL" id="VSSQ01096612">
    <property type="protein sequence ID" value="MPN40291.1"/>
    <property type="molecule type" value="Genomic_DNA"/>
</dbReference>
<comment type="subcellular location">
    <subcellularLocation>
        <location evidence="1">Membrane</location>
        <topology evidence="1">Multi-pass membrane protein</topology>
    </subcellularLocation>
</comment>
<feature type="transmembrane region" description="Helical" evidence="8">
    <location>
        <begin position="87"/>
        <end position="104"/>
    </location>
</feature>
<evidence type="ECO:0008006" key="10">
    <source>
        <dbReference type="Google" id="ProtNLM"/>
    </source>
</evidence>
<evidence type="ECO:0000256" key="6">
    <source>
        <dbReference type="ARBA" id="ARBA00023065"/>
    </source>
</evidence>
<keyword evidence="3" id="KW-0813">Transport</keyword>
<evidence type="ECO:0000256" key="4">
    <source>
        <dbReference type="ARBA" id="ARBA00022692"/>
    </source>
</evidence>
<name>A0A645HML0_9ZZZZ</name>